<feature type="region of interest" description="Disordered" evidence="4">
    <location>
        <begin position="229"/>
        <end position="254"/>
    </location>
</feature>
<dbReference type="Pfam" id="PF07690">
    <property type="entry name" value="MFS_1"/>
    <property type="match status" value="1"/>
</dbReference>
<protein>
    <submittedName>
        <fullName evidence="6">Sodium-dependent glucose transporter 1</fullName>
    </submittedName>
</protein>
<dbReference type="PANTHER" id="PTHR23121:SF9">
    <property type="entry name" value="SODIUM-DEPENDENT GLUCOSE TRANSPORTER 1"/>
    <property type="match status" value="1"/>
</dbReference>
<keyword evidence="7" id="KW-1185">Reference proteome</keyword>
<feature type="transmembrane region" description="Helical" evidence="5">
    <location>
        <begin position="87"/>
        <end position="105"/>
    </location>
</feature>
<keyword evidence="6" id="KW-0813">Transport</keyword>
<feature type="transmembrane region" description="Helical" evidence="5">
    <location>
        <begin position="400"/>
        <end position="422"/>
    </location>
</feature>
<evidence type="ECO:0000256" key="2">
    <source>
        <dbReference type="ARBA" id="ARBA00022989"/>
    </source>
</evidence>
<sequence>MTSKLKNDPQPPPHPKKLKYLTTISIMLGNITFGCAFNFYSPALEDIRIKYETDVDDISTVFTIMLVCYCAGALSSMIIYKYINRQLGVIICLGGMAAGLFLTPHCPSKTLFFVVGGMLGYFVGSYDATQVVWMIEIWQEKSGPFIQGQHFCYALGTNIPPLLLGPFLRGDVDEDDEDVTTTPMSQSESKMYIPFSIGGSLSAAACCIQVFLFIFYRYYKPPLYNNNNNNNDTYDDQNNNNESTNPTEPEETFKKSKTSKTILDVVTSQKFKLVLVMGAFAGAYQGMEMCTLQFIPTFGQYSAIDLSESSAASVLTGLTAAFAVGRFFGIFIILKVHPIVMLMVSLVIVFIGNTILFFWAGESVTMFWVACCVVGLGFSTIYASFSAFMEKHIIFTDFVGGWMIVCGSSLAAIYPIIVGASIEDDTVILSWVNYVSIGICASSLGIGWWLVSGNNNVKERTQKQRV</sequence>
<dbReference type="PANTHER" id="PTHR23121">
    <property type="entry name" value="SODIUM-DEPENDENT GLUCOSE TRANSPORTER 1"/>
    <property type="match status" value="1"/>
</dbReference>
<evidence type="ECO:0000256" key="5">
    <source>
        <dbReference type="SAM" id="Phobius"/>
    </source>
</evidence>
<feature type="transmembrane region" description="Helical" evidence="5">
    <location>
        <begin position="311"/>
        <end position="333"/>
    </location>
</feature>
<keyword evidence="2 5" id="KW-1133">Transmembrane helix</keyword>
<feature type="transmembrane region" description="Helical" evidence="5">
    <location>
        <begin position="20"/>
        <end position="40"/>
    </location>
</feature>
<gene>
    <name evidence="6" type="ORF">Fcan01_10050</name>
</gene>
<dbReference type="InterPro" id="IPR011701">
    <property type="entry name" value="MFS"/>
</dbReference>
<evidence type="ECO:0000256" key="4">
    <source>
        <dbReference type="SAM" id="MobiDB-lite"/>
    </source>
</evidence>
<keyword evidence="1 5" id="KW-0812">Transmembrane</keyword>
<dbReference type="Proteomes" id="UP000198287">
    <property type="component" value="Unassembled WGS sequence"/>
</dbReference>
<feature type="transmembrane region" description="Helical" evidence="5">
    <location>
        <begin position="428"/>
        <end position="451"/>
    </location>
</feature>
<dbReference type="PROSITE" id="PS51257">
    <property type="entry name" value="PROKAR_LIPOPROTEIN"/>
    <property type="match status" value="1"/>
</dbReference>
<dbReference type="OrthoDB" id="18420at2759"/>
<accession>A0A226EF46</accession>
<organism evidence="6 7">
    <name type="scientific">Folsomia candida</name>
    <name type="common">Springtail</name>
    <dbReference type="NCBI Taxonomy" id="158441"/>
    <lineage>
        <taxon>Eukaryota</taxon>
        <taxon>Metazoa</taxon>
        <taxon>Ecdysozoa</taxon>
        <taxon>Arthropoda</taxon>
        <taxon>Hexapoda</taxon>
        <taxon>Collembola</taxon>
        <taxon>Entomobryomorpha</taxon>
        <taxon>Isotomoidea</taxon>
        <taxon>Isotomidae</taxon>
        <taxon>Proisotominae</taxon>
        <taxon>Folsomia</taxon>
    </lineage>
</organism>
<dbReference type="GO" id="GO:0022857">
    <property type="term" value="F:transmembrane transporter activity"/>
    <property type="evidence" value="ECO:0007669"/>
    <property type="project" value="InterPro"/>
</dbReference>
<dbReference type="Gene3D" id="1.20.1250.20">
    <property type="entry name" value="MFS general substrate transporter like domains"/>
    <property type="match status" value="1"/>
</dbReference>
<reference evidence="6 7" key="1">
    <citation type="submission" date="2015-12" db="EMBL/GenBank/DDBJ databases">
        <title>The genome of Folsomia candida.</title>
        <authorList>
            <person name="Faddeeva A."/>
            <person name="Derks M.F."/>
            <person name="Anvar Y."/>
            <person name="Smit S."/>
            <person name="Van Straalen N."/>
            <person name="Roelofs D."/>
        </authorList>
    </citation>
    <scope>NUCLEOTIDE SEQUENCE [LARGE SCALE GENOMIC DNA]</scope>
    <source>
        <strain evidence="6 7">VU population</strain>
        <tissue evidence="6">Whole body</tissue>
    </source>
</reference>
<feature type="transmembrane region" description="Helical" evidence="5">
    <location>
        <begin position="60"/>
        <end position="80"/>
    </location>
</feature>
<feature type="compositionally biased region" description="Low complexity" evidence="4">
    <location>
        <begin position="229"/>
        <end position="247"/>
    </location>
</feature>
<dbReference type="STRING" id="158441.A0A226EF46"/>
<keyword evidence="3 5" id="KW-0472">Membrane</keyword>
<proteinExistence type="predicted"/>
<dbReference type="EMBL" id="LNIX01000004">
    <property type="protein sequence ID" value="OXA55707.1"/>
    <property type="molecule type" value="Genomic_DNA"/>
</dbReference>
<dbReference type="OMA" id="AYQGMEM"/>
<name>A0A226EF46_FOLCA</name>
<comment type="caution">
    <text evidence="6">The sequence shown here is derived from an EMBL/GenBank/DDBJ whole genome shotgun (WGS) entry which is preliminary data.</text>
</comment>
<dbReference type="SUPFAM" id="SSF103473">
    <property type="entry name" value="MFS general substrate transporter"/>
    <property type="match status" value="1"/>
</dbReference>
<evidence type="ECO:0000313" key="7">
    <source>
        <dbReference type="Proteomes" id="UP000198287"/>
    </source>
</evidence>
<dbReference type="AlphaFoldDB" id="A0A226EF46"/>
<evidence type="ECO:0000313" key="6">
    <source>
        <dbReference type="EMBL" id="OXA55707.1"/>
    </source>
</evidence>
<evidence type="ECO:0000256" key="3">
    <source>
        <dbReference type="ARBA" id="ARBA00023136"/>
    </source>
</evidence>
<evidence type="ECO:0000256" key="1">
    <source>
        <dbReference type="ARBA" id="ARBA00022692"/>
    </source>
</evidence>
<feature type="transmembrane region" description="Helical" evidence="5">
    <location>
        <begin position="192"/>
        <end position="216"/>
    </location>
</feature>
<dbReference type="InterPro" id="IPR036259">
    <property type="entry name" value="MFS_trans_sf"/>
</dbReference>
<feature type="transmembrane region" description="Helical" evidence="5">
    <location>
        <begin position="366"/>
        <end position="388"/>
    </location>
</feature>
<feature type="transmembrane region" description="Helical" evidence="5">
    <location>
        <begin position="340"/>
        <end position="360"/>
    </location>
</feature>
<keyword evidence="6" id="KW-0762">Sugar transport</keyword>